<dbReference type="SUPFAM" id="SSF52096">
    <property type="entry name" value="ClpP/crotonase"/>
    <property type="match status" value="1"/>
</dbReference>
<evidence type="ECO:0000256" key="1">
    <source>
        <dbReference type="ARBA" id="ARBA00009179"/>
    </source>
</evidence>
<dbReference type="GO" id="GO:0030288">
    <property type="term" value="C:outer membrane-bounded periplasmic space"/>
    <property type="evidence" value="ECO:0007669"/>
    <property type="project" value="TreeGrafter"/>
</dbReference>
<dbReference type="SMART" id="SM00228">
    <property type="entry name" value="PDZ"/>
    <property type="match status" value="1"/>
</dbReference>
<dbReference type="GO" id="GO:0008236">
    <property type="term" value="F:serine-type peptidase activity"/>
    <property type="evidence" value="ECO:0007669"/>
    <property type="project" value="UniProtKB-KW"/>
</dbReference>
<dbReference type="GO" id="GO:0006508">
    <property type="term" value="P:proteolysis"/>
    <property type="evidence" value="ECO:0007669"/>
    <property type="project" value="UniProtKB-KW"/>
</dbReference>
<evidence type="ECO:0000256" key="4">
    <source>
        <dbReference type="ARBA" id="ARBA00022825"/>
    </source>
</evidence>
<sequence length="687" mass="78827">MLNKNHKIVLLIAIFITFIPTHAQFMEDENIPALLRENPVDSHLLKLVAALSEQAHFSKKKVTNELSPFILINFLEKLDPVKMYFTRSDIRYFQRYRFKIDDALKQGDLEPIYDIFRIYRLRVQQRLSFCINFLLTQEHKFESDNTYDFNHQKKNWLEDIEELENLWQKKTHNDLLTLILAGQSNEIAVEILENRYKRFVKKVNLFNEEDVISIFLNAYAHTLDPHSNYLNPTQSEEYEIQMSLSYQGIGARLNLADEQVQVVNIIPGGPAARDGRLKPMDKIIGIVNEKNKKIIDLIGWDLDEVVKLIRGPKGSKVTLQILPEGSNPDDVPYLLTLKRDKVKLEEQAASSVIETLEIKSKTYNIGLITIPSFYQDYQARSKGESEYRSTSEDVKKLVQNLLDIGIDALVIDLRGNGGGLLTEASMLTGLFIDDGPIVQLKDTRNKIEIIDDPISGSIYEGPLAVIVDRYSASASEIFAGAIQDYSRGIVIGQQTFGKGTVQSLYPLDRYSRFQSKKGFGQLTLTIGKFYRVSGQGTQNKGVMPDINLPSFIDEETIGEETKKNTLPWDQIMSLEYDSNLIFQQSIESLRKNFTEKSKENLPLLFLQEDIDQISEQNKQTKLSLNYEKRKVKRDQFKKAIQDRRTKRLEELGYSDKDNFDEFASKTLMNEILNTVVNLIESKEIESG</sequence>
<dbReference type="SUPFAM" id="SSF50156">
    <property type="entry name" value="PDZ domain-like"/>
    <property type="match status" value="1"/>
</dbReference>
<keyword evidence="2" id="KW-0645">Protease</keyword>
<dbReference type="InterPro" id="IPR036034">
    <property type="entry name" value="PDZ_sf"/>
</dbReference>
<evidence type="ECO:0000259" key="5">
    <source>
        <dbReference type="PROSITE" id="PS50106"/>
    </source>
</evidence>
<gene>
    <name evidence="6" type="ORF">METZ01_LOCUS68632</name>
</gene>
<dbReference type="Pfam" id="PF17804">
    <property type="entry name" value="TSP_NTD"/>
    <property type="match status" value="1"/>
</dbReference>
<dbReference type="GO" id="GO:0004175">
    <property type="term" value="F:endopeptidase activity"/>
    <property type="evidence" value="ECO:0007669"/>
    <property type="project" value="TreeGrafter"/>
</dbReference>
<dbReference type="GO" id="GO:0007165">
    <property type="term" value="P:signal transduction"/>
    <property type="evidence" value="ECO:0007669"/>
    <property type="project" value="TreeGrafter"/>
</dbReference>
<dbReference type="Pfam" id="PF00595">
    <property type="entry name" value="PDZ"/>
    <property type="match status" value="1"/>
</dbReference>
<dbReference type="PANTHER" id="PTHR32060:SF22">
    <property type="entry name" value="CARBOXYL-TERMINAL-PROCESSING PEPTIDASE 3, CHLOROPLASTIC"/>
    <property type="match status" value="1"/>
</dbReference>
<dbReference type="CDD" id="cd06782">
    <property type="entry name" value="cpPDZ_CPP-like"/>
    <property type="match status" value="1"/>
</dbReference>
<organism evidence="6">
    <name type="scientific">marine metagenome</name>
    <dbReference type="NCBI Taxonomy" id="408172"/>
    <lineage>
        <taxon>unclassified sequences</taxon>
        <taxon>metagenomes</taxon>
        <taxon>ecological metagenomes</taxon>
    </lineage>
</organism>
<dbReference type="Pfam" id="PF03572">
    <property type="entry name" value="Peptidase_S41"/>
    <property type="match status" value="1"/>
</dbReference>
<reference evidence="6" key="1">
    <citation type="submission" date="2018-05" db="EMBL/GenBank/DDBJ databases">
        <authorList>
            <person name="Lanie J.A."/>
            <person name="Ng W.-L."/>
            <person name="Kazmierczak K.M."/>
            <person name="Andrzejewski T.M."/>
            <person name="Davidsen T.M."/>
            <person name="Wayne K.J."/>
            <person name="Tettelin H."/>
            <person name="Glass J.I."/>
            <person name="Rusch D."/>
            <person name="Podicherti R."/>
            <person name="Tsui H.-C.T."/>
            <person name="Winkler M.E."/>
        </authorList>
    </citation>
    <scope>NUCLEOTIDE SEQUENCE</scope>
</reference>
<dbReference type="Gene3D" id="2.30.42.10">
    <property type="match status" value="1"/>
</dbReference>
<dbReference type="InterPro" id="IPR040573">
    <property type="entry name" value="TSP_N"/>
</dbReference>
<keyword evidence="4" id="KW-0720">Serine protease</keyword>
<dbReference type="InterPro" id="IPR020992">
    <property type="entry name" value="Tail_Prtase_C"/>
</dbReference>
<keyword evidence="3" id="KW-0378">Hydrolase</keyword>
<proteinExistence type="inferred from homology"/>
<dbReference type="Gene3D" id="3.90.226.10">
    <property type="entry name" value="2-enoyl-CoA Hydratase, Chain A, domain 1"/>
    <property type="match status" value="1"/>
</dbReference>
<dbReference type="NCBIfam" id="TIGR00225">
    <property type="entry name" value="prc"/>
    <property type="match status" value="1"/>
</dbReference>
<accession>A0A381TJR0</accession>
<dbReference type="InterPro" id="IPR001478">
    <property type="entry name" value="PDZ"/>
</dbReference>
<dbReference type="InterPro" id="IPR004447">
    <property type="entry name" value="Peptidase_S41A"/>
</dbReference>
<dbReference type="AlphaFoldDB" id="A0A381TJR0"/>
<evidence type="ECO:0000313" key="6">
    <source>
        <dbReference type="EMBL" id="SVA15778.1"/>
    </source>
</evidence>
<dbReference type="EMBL" id="UINC01004635">
    <property type="protein sequence ID" value="SVA15778.1"/>
    <property type="molecule type" value="Genomic_DNA"/>
</dbReference>
<dbReference type="PANTHER" id="PTHR32060">
    <property type="entry name" value="TAIL-SPECIFIC PROTEASE"/>
    <property type="match status" value="1"/>
</dbReference>
<dbReference type="FunFam" id="3.90.226.10:FF:000090">
    <property type="entry name" value="Tail-specific protease"/>
    <property type="match status" value="1"/>
</dbReference>
<name>A0A381TJR0_9ZZZZ</name>
<comment type="similarity">
    <text evidence="1">Belongs to the peptidase S41A family.</text>
</comment>
<feature type="domain" description="PDZ" evidence="5">
    <location>
        <begin position="239"/>
        <end position="310"/>
    </location>
</feature>
<protein>
    <recommendedName>
        <fullName evidence="5">PDZ domain-containing protein</fullName>
    </recommendedName>
</protein>
<dbReference type="CDD" id="cd07560">
    <property type="entry name" value="Peptidase_S41_CPP"/>
    <property type="match status" value="1"/>
</dbReference>
<dbReference type="InterPro" id="IPR029045">
    <property type="entry name" value="ClpP/crotonase-like_dom_sf"/>
</dbReference>
<dbReference type="InterPro" id="IPR005151">
    <property type="entry name" value="Tail-specific_protease"/>
</dbReference>
<evidence type="ECO:0000256" key="3">
    <source>
        <dbReference type="ARBA" id="ARBA00022801"/>
    </source>
</evidence>
<dbReference type="Pfam" id="PF11818">
    <property type="entry name" value="DUF3340"/>
    <property type="match status" value="1"/>
</dbReference>
<dbReference type="PROSITE" id="PS50106">
    <property type="entry name" value="PDZ"/>
    <property type="match status" value="1"/>
</dbReference>
<dbReference type="SMART" id="SM00245">
    <property type="entry name" value="TSPc"/>
    <property type="match status" value="1"/>
</dbReference>
<evidence type="ECO:0000256" key="2">
    <source>
        <dbReference type="ARBA" id="ARBA00022670"/>
    </source>
</evidence>